<accession>A0A8T2K567</accession>
<sequence length="80" mass="9330">MIGLQVTTTPLNLIEIKLFQVCIALSYHLYYGFPLDKKVQLHIHSQDENSTEGRWKQKEFHSNPHPLYNCKLTSLIDAIF</sequence>
<dbReference type="Proteomes" id="UP000812440">
    <property type="component" value="Chromosome 2"/>
</dbReference>
<name>A0A8T2K567_9PIPI</name>
<proteinExistence type="predicted"/>
<comment type="caution">
    <text evidence="1">The sequence shown here is derived from an EMBL/GenBank/DDBJ whole genome shotgun (WGS) entry which is preliminary data.</text>
</comment>
<evidence type="ECO:0000313" key="2">
    <source>
        <dbReference type="Proteomes" id="UP000812440"/>
    </source>
</evidence>
<protein>
    <submittedName>
        <fullName evidence="1">Uncharacterized protein</fullName>
    </submittedName>
</protein>
<evidence type="ECO:0000313" key="1">
    <source>
        <dbReference type="EMBL" id="KAG8450527.1"/>
    </source>
</evidence>
<reference evidence="1" key="1">
    <citation type="thesis" date="2020" institute="ProQuest LLC" country="789 East Eisenhower Parkway, Ann Arbor, MI, USA">
        <title>Comparative Genomics and Chromosome Evolution.</title>
        <authorList>
            <person name="Mudd A.B."/>
        </authorList>
    </citation>
    <scope>NUCLEOTIDE SEQUENCE</scope>
    <source>
        <strain evidence="1">Female2</strain>
        <tissue evidence="1">Blood</tissue>
    </source>
</reference>
<dbReference type="AlphaFoldDB" id="A0A8T2K567"/>
<gene>
    <name evidence="1" type="ORF">GDO86_002974</name>
</gene>
<dbReference type="EMBL" id="JAACNH010000002">
    <property type="protein sequence ID" value="KAG8450527.1"/>
    <property type="molecule type" value="Genomic_DNA"/>
</dbReference>
<organism evidence="1 2">
    <name type="scientific">Hymenochirus boettgeri</name>
    <name type="common">Congo dwarf clawed frog</name>
    <dbReference type="NCBI Taxonomy" id="247094"/>
    <lineage>
        <taxon>Eukaryota</taxon>
        <taxon>Metazoa</taxon>
        <taxon>Chordata</taxon>
        <taxon>Craniata</taxon>
        <taxon>Vertebrata</taxon>
        <taxon>Euteleostomi</taxon>
        <taxon>Amphibia</taxon>
        <taxon>Batrachia</taxon>
        <taxon>Anura</taxon>
        <taxon>Pipoidea</taxon>
        <taxon>Pipidae</taxon>
        <taxon>Pipinae</taxon>
        <taxon>Hymenochirus</taxon>
    </lineage>
</organism>
<keyword evidence="2" id="KW-1185">Reference proteome</keyword>